<dbReference type="NCBIfam" id="TIGR04275">
    <property type="entry name" value="beta_prop_Msarc"/>
    <property type="match status" value="3"/>
</dbReference>
<reference evidence="1 2" key="1">
    <citation type="submission" date="2019-02" db="EMBL/GenBank/DDBJ databases">
        <title>Deep-cultivation of Planctomycetes and their phenomic and genomic characterization uncovers novel biology.</title>
        <authorList>
            <person name="Wiegand S."/>
            <person name="Jogler M."/>
            <person name="Boedeker C."/>
            <person name="Pinto D."/>
            <person name="Vollmers J."/>
            <person name="Rivas-Marin E."/>
            <person name="Kohn T."/>
            <person name="Peeters S.H."/>
            <person name="Heuer A."/>
            <person name="Rast P."/>
            <person name="Oberbeckmann S."/>
            <person name="Bunk B."/>
            <person name="Jeske O."/>
            <person name="Meyerdierks A."/>
            <person name="Storesund J.E."/>
            <person name="Kallscheuer N."/>
            <person name="Luecker S."/>
            <person name="Lage O.M."/>
            <person name="Pohl T."/>
            <person name="Merkel B.J."/>
            <person name="Hornburger P."/>
            <person name="Mueller R.-W."/>
            <person name="Bruemmer F."/>
            <person name="Labrenz M."/>
            <person name="Spormann A.M."/>
            <person name="Op den Camp H."/>
            <person name="Overmann J."/>
            <person name="Amann R."/>
            <person name="Jetten M.S.M."/>
            <person name="Mascher T."/>
            <person name="Medema M.H."/>
            <person name="Devos D.P."/>
            <person name="Kaster A.-K."/>
            <person name="Ovreas L."/>
            <person name="Rohde M."/>
            <person name="Galperin M.Y."/>
            <person name="Jogler C."/>
        </authorList>
    </citation>
    <scope>NUCLEOTIDE SEQUENCE [LARGE SCALE GENOMIC DNA]</scope>
    <source>
        <strain evidence="1 2">Spa11</strain>
    </source>
</reference>
<keyword evidence="2" id="KW-1185">Reference proteome</keyword>
<dbReference type="SUPFAM" id="SSF69304">
    <property type="entry name" value="Tricorn protease N-terminal domain"/>
    <property type="match status" value="1"/>
</dbReference>
<dbReference type="EMBL" id="CP036349">
    <property type="protein sequence ID" value="QDV74322.1"/>
    <property type="molecule type" value="Genomic_DNA"/>
</dbReference>
<proteinExistence type="predicted"/>
<dbReference type="KEGG" id="bmei:Spa11_25240"/>
<gene>
    <name evidence="1" type="ORF">Spa11_25240</name>
</gene>
<dbReference type="Proteomes" id="UP000316426">
    <property type="component" value="Chromosome"/>
</dbReference>
<dbReference type="AlphaFoldDB" id="A0A518K950"/>
<accession>A0A518K950</accession>
<dbReference type="NCBIfam" id="TIGR02595">
    <property type="entry name" value="PEP_CTERM"/>
    <property type="match status" value="1"/>
</dbReference>
<organism evidence="1 2">
    <name type="scientific">Botrimarina mediterranea</name>
    <dbReference type="NCBI Taxonomy" id="2528022"/>
    <lineage>
        <taxon>Bacteria</taxon>
        <taxon>Pseudomonadati</taxon>
        <taxon>Planctomycetota</taxon>
        <taxon>Planctomycetia</taxon>
        <taxon>Pirellulales</taxon>
        <taxon>Lacipirellulaceae</taxon>
        <taxon>Botrimarina</taxon>
    </lineage>
</organism>
<dbReference type="PANTHER" id="PTHR36842">
    <property type="entry name" value="PROTEIN TOLB HOMOLOG"/>
    <property type="match status" value="1"/>
</dbReference>
<evidence type="ECO:0008006" key="3">
    <source>
        <dbReference type="Google" id="ProtNLM"/>
    </source>
</evidence>
<evidence type="ECO:0000313" key="1">
    <source>
        <dbReference type="EMBL" id="QDV74322.1"/>
    </source>
</evidence>
<dbReference type="InterPro" id="IPR013424">
    <property type="entry name" value="Ice-binding_C"/>
</dbReference>
<evidence type="ECO:0000313" key="2">
    <source>
        <dbReference type="Proteomes" id="UP000316426"/>
    </source>
</evidence>
<dbReference type="Gene3D" id="2.120.10.30">
    <property type="entry name" value="TolB, C-terminal domain"/>
    <property type="match status" value="1"/>
</dbReference>
<sequence>MCFDRQASADGLDEFAISTYSAFQQFPDVSGQVVVWEDGRGAASGTEYDIYGKDLGTGVEFSVTTATGSQYRPVISGDVVVWEDYRNGGADIYAKNLSTGVEFPISTASRNQRRPQIDGNLIVWQDERNGGSDIYGFDLLTNMEFVVSSAVGDQFRPAISGDTVIWVDSRNRGVQGLNLSTSTAYAINNTFTADFRGPAIDGETVVWMGVRDGVEGLYRTDLTTGDYFLVRAQSETSQLIQTPVIEGSTILWGEGEGGAPNLFDIYGEDFTNGNTFFVSNAAGGQYYPAIDNGLIVWTDGRSNQNSPNIYGAVLPTIPEPTNLALVAMLAGWGLVRRRRLQGCSGSRLARHSYQSDRKATKPSLP</sequence>
<protein>
    <recommendedName>
        <fullName evidence="3">Translocation protein TolB</fullName>
    </recommendedName>
</protein>
<dbReference type="InterPro" id="IPR027618">
    <property type="entry name" value="Beta_prop_Msarc"/>
</dbReference>
<dbReference type="PANTHER" id="PTHR36842:SF1">
    <property type="entry name" value="PROTEIN TOLB"/>
    <property type="match status" value="1"/>
</dbReference>
<dbReference type="InterPro" id="IPR011042">
    <property type="entry name" value="6-blade_b-propeller_TolB-like"/>
</dbReference>
<name>A0A518K950_9BACT</name>